<name>A0ABW2HHB8_9ACTN</name>
<dbReference type="RefSeq" id="WP_378963851.1">
    <property type="nucleotide sequence ID" value="NZ_JBHTBJ010000001.1"/>
</dbReference>
<dbReference type="InterPro" id="IPR056303">
    <property type="entry name" value="AMIN-like"/>
</dbReference>
<evidence type="ECO:0000256" key="1">
    <source>
        <dbReference type="SAM" id="MobiDB-lite"/>
    </source>
</evidence>
<feature type="chain" id="PRO_5046360944" description="AMIN-like domain-containing protein" evidence="2">
    <location>
        <begin position="27"/>
        <end position="205"/>
    </location>
</feature>
<dbReference type="Proteomes" id="UP001596548">
    <property type="component" value="Unassembled WGS sequence"/>
</dbReference>
<dbReference type="PROSITE" id="PS51257">
    <property type="entry name" value="PROKAR_LIPOPROTEIN"/>
    <property type="match status" value="1"/>
</dbReference>
<reference evidence="5" key="1">
    <citation type="journal article" date="2019" name="Int. J. Syst. Evol. Microbiol.">
        <title>The Global Catalogue of Microorganisms (GCM) 10K type strain sequencing project: providing services to taxonomists for standard genome sequencing and annotation.</title>
        <authorList>
            <consortium name="The Broad Institute Genomics Platform"/>
            <consortium name="The Broad Institute Genome Sequencing Center for Infectious Disease"/>
            <person name="Wu L."/>
            <person name="Ma J."/>
        </authorList>
    </citation>
    <scope>NUCLEOTIDE SEQUENCE [LARGE SCALE GENOMIC DNA]</scope>
    <source>
        <strain evidence="5">XZYJT-10</strain>
    </source>
</reference>
<feature type="domain" description="AMIN-like" evidence="3">
    <location>
        <begin position="82"/>
        <end position="203"/>
    </location>
</feature>
<sequence>MNTSLKFAAALTVAATLAAACGGTGAGPATPPAGTPAPAVSSSSAPGGAGAATATPPASHHLTWPSGPVTVTHHPAVPPVPVLTGVRYAEHSRDGYDRIVFDIGGALPGYSVKYVSQVRADPSDKPVSVPGHRHLLVVMNPAQAHRDDGTATVTGIHHIDLPTLKSYAVVGDYEGYVSVALGLDHVAGFRVGELPGRLYIDLARH</sequence>
<dbReference type="EMBL" id="JBHTBJ010000001">
    <property type="protein sequence ID" value="MFC7272466.1"/>
    <property type="molecule type" value="Genomic_DNA"/>
</dbReference>
<feature type="compositionally biased region" description="Low complexity" evidence="1">
    <location>
        <begin position="36"/>
        <end position="59"/>
    </location>
</feature>
<evidence type="ECO:0000259" key="3">
    <source>
        <dbReference type="Pfam" id="PF24837"/>
    </source>
</evidence>
<feature type="region of interest" description="Disordered" evidence="1">
    <location>
        <begin position="27"/>
        <end position="70"/>
    </location>
</feature>
<organism evidence="4 5">
    <name type="scientific">Paractinoplanes rhizophilus</name>
    <dbReference type="NCBI Taxonomy" id="1416877"/>
    <lineage>
        <taxon>Bacteria</taxon>
        <taxon>Bacillati</taxon>
        <taxon>Actinomycetota</taxon>
        <taxon>Actinomycetes</taxon>
        <taxon>Micromonosporales</taxon>
        <taxon>Micromonosporaceae</taxon>
        <taxon>Paractinoplanes</taxon>
    </lineage>
</organism>
<evidence type="ECO:0000313" key="4">
    <source>
        <dbReference type="EMBL" id="MFC7272466.1"/>
    </source>
</evidence>
<feature type="signal peptide" evidence="2">
    <location>
        <begin position="1"/>
        <end position="26"/>
    </location>
</feature>
<keyword evidence="5" id="KW-1185">Reference proteome</keyword>
<dbReference type="Pfam" id="PF24837">
    <property type="entry name" value="AMIN-like"/>
    <property type="match status" value="1"/>
</dbReference>
<evidence type="ECO:0000256" key="2">
    <source>
        <dbReference type="SAM" id="SignalP"/>
    </source>
</evidence>
<evidence type="ECO:0000313" key="5">
    <source>
        <dbReference type="Proteomes" id="UP001596548"/>
    </source>
</evidence>
<keyword evidence="2" id="KW-0732">Signal</keyword>
<comment type="caution">
    <text evidence="4">The sequence shown here is derived from an EMBL/GenBank/DDBJ whole genome shotgun (WGS) entry which is preliminary data.</text>
</comment>
<proteinExistence type="predicted"/>
<accession>A0ABW2HHB8</accession>
<gene>
    <name evidence="4" type="ORF">ACFQS1_00615</name>
</gene>
<protein>
    <recommendedName>
        <fullName evidence="3">AMIN-like domain-containing protein</fullName>
    </recommendedName>
</protein>